<evidence type="ECO:0008006" key="3">
    <source>
        <dbReference type="Google" id="ProtNLM"/>
    </source>
</evidence>
<accession>A0A1G8AM86</accession>
<reference evidence="1 2" key="1">
    <citation type="submission" date="2016-10" db="EMBL/GenBank/DDBJ databases">
        <authorList>
            <person name="de Groot N.N."/>
        </authorList>
    </citation>
    <scope>NUCLEOTIDE SEQUENCE [LARGE SCALE GENOMIC DNA]</scope>
    <source>
        <strain evidence="1 2">DSM 527</strain>
    </source>
</reference>
<dbReference type="RefSeq" id="WP_089837224.1">
    <property type="nucleotide sequence ID" value="NZ_FNBN01000009.1"/>
</dbReference>
<evidence type="ECO:0000313" key="1">
    <source>
        <dbReference type="EMBL" id="SDH21876.1"/>
    </source>
</evidence>
<proteinExistence type="predicted"/>
<dbReference type="OrthoDB" id="9828558at2"/>
<sequence length="196" mass="22958">MRALLLSLLIGTFLLPVHAQKRVIRLQTSDINVDSIRHYHRILMISEGGTQAEDYMNNLSVELIAALKELNIECKYQYLGDPLTVNTKAALRQVINWEHDALLRFIPLANNDRTRQHDLSYFATQPGYNGQVYRQRPIVTEHIMENAFELSLEENNKNIWTARLESLSHPDKQKMYKRLCTVIMKEMSRFYLIPRE</sequence>
<evidence type="ECO:0000313" key="2">
    <source>
        <dbReference type="Proteomes" id="UP000199045"/>
    </source>
</evidence>
<dbReference type="AlphaFoldDB" id="A0A1G8AM86"/>
<gene>
    <name evidence="1" type="ORF">SAMN04488121_109313</name>
</gene>
<protein>
    <recommendedName>
        <fullName evidence="3">DUF4136 domain-containing protein</fullName>
    </recommendedName>
</protein>
<dbReference type="EMBL" id="FNBN01000009">
    <property type="protein sequence ID" value="SDH21876.1"/>
    <property type="molecule type" value="Genomic_DNA"/>
</dbReference>
<name>A0A1G8AM86_CHIFI</name>
<dbReference type="Proteomes" id="UP000199045">
    <property type="component" value="Unassembled WGS sequence"/>
</dbReference>
<organism evidence="1 2">
    <name type="scientific">Chitinophaga filiformis</name>
    <name type="common">Myxococcus filiformis</name>
    <name type="synonym">Flexibacter filiformis</name>
    <dbReference type="NCBI Taxonomy" id="104663"/>
    <lineage>
        <taxon>Bacteria</taxon>
        <taxon>Pseudomonadati</taxon>
        <taxon>Bacteroidota</taxon>
        <taxon>Chitinophagia</taxon>
        <taxon>Chitinophagales</taxon>
        <taxon>Chitinophagaceae</taxon>
        <taxon>Chitinophaga</taxon>
    </lineage>
</organism>